<reference evidence="1 2" key="1">
    <citation type="submission" date="2014-04" db="EMBL/GenBank/DDBJ databases">
        <title>Complete genome sequence of Mycoplasma bovis attenuated strain P150.</title>
        <authorList>
            <person name="Qi J."/>
            <person name="Guo A."/>
        </authorList>
    </citation>
    <scope>NUCLEOTIDE SEQUENCE [LARGE SCALE GENOMIC DNA]</scope>
    <source>
        <strain evidence="1 2">HB0801-P150</strain>
    </source>
</reference>
<dbReference type="Proteomes" id="UP000076372">
    <property type="component" value="Chromosome"/>
</dbReference>
<evidence type="ECO:0000313" key="2">
    <source>
        <dbReference type="Proteomes" id="UP000076372"/>
    </source>
</evidence>
<organism evidence="1 2">
    <name type="scientific">Mycoplasmopsis bovis</name>
    <name type="common">Mycoplasma bovis</name>
    <dbReference type="NCBI Taxonomy" id="28903"/>
    <lineage>
        <taxon>Bacteria</taxon>
        <taxon>Bacillati</taxon>
        <taxon>Mycoplasmatota</taxon>
        <taxon>Mycoplasmoidales</taxon>
        <taxon>Metamycoplasmataceae</taxon>
        <taxon>Mycoplasmopsis</taxon>
    </lineage>
</organism>
<gene>
    <name evidence="1" type="ORF">BC94_0114</name>
</gene>
<evidence type="ECO:0000313" key="1">
    <source>
        <dbReference type="EMBL" id="AMW25462.1"/>
    </source>
</evidence>
<accession>A0A8D4A1X5</accession>
<proteinExistence type="predicted"/>
<dbReference type="EMBL" id="CP007590">
    <property type="protein sequence ID" value="AMW25462.1"/>
    <property type="molecule type" value="Genomic_DNA"/>
</dbReference>
<dbReference type="AlphaFoldDB" id="A0A8D4A1X5"/>
<protein>
    <submittedName>
        <fullName evidence="1">Spermidine/putrescine ABC transporter substrate binding protein</fullName>
    </submittedName>
</protein>
<sequence length="637" mass="73945">MEAVMKSSKFTQFLKSKILTKKVGFSLAAITAASVAIGAVSYKYTKSVFKPVFSNYQAYIDEYNLEKLSKRFEYKQFAVLDEFTRDILTNKTAGGIGSDSQATKLIINSNQGKPLLRKFKRSDFKKIFNAKWDDSKSTEENLKVIYNPVVFEHIKSYDALLENVPVFDENGKIIPNKKQKDLPYEERLHLYDYFIPYFMQDMVIAYNPQKLAKYNKLFKPFHMEAPKEPDDNDDEQAKKNYEIAKKDYDAKYKNAISEYFAGVHNGIEKQINSKIIEILNNPNNKYKEKVVDKQTGKEKIEEHSHLPMSEALKLLRNPYGAKSEQDAFKYYQYTNAVRDNMIYGSSYRLDTKTGKRVSQPTGEAVLTEETNITNKKIRTEIYRDLIDQFVDMFEDSTGFKITDTERVRTNGNGLELLNSLIDPSKSSNVAIIYNGDAVDAFYSLDNIKNSEVPDGVVRFIRPSVNLLLVDGFVISNSTEENVAQDMIDAMHKTVFAGYDQPDEFWNSDNIEKARKNVSAEKDKDKWYEKYGAYFAFDYIRYTPAIQSLYKYVLDNEFSEDKFPGYGNSFNEYQREYLKNLYKIESEYTFKDFKSTDSDKKLEDLRGFKYHVKHIPISPVTHEVQTEINIYYDNKLKS</sequence>
<name>A0A8D4A1X5_MYCBV</name>